<dbReference type="PANTHER" id="PTHR43507">
    <property type="entry name" value="NADH-UBIQUINONE OXIDOREDUCTASE CHAIN 4"/>
    <property type="match status" value="1"/>
</dbReference>
<feature type="transmembrane region" description="Helical" evidence="10">
    <location>
        <begin position="331"/>
        <end position="352"/>
    </location>
</feature>
<dbReference type="PRINTS" id="PR01437">
    <property type="entry name" value="NUOXDRDTASE4"/>
</dbReference>
<feature type="domain" description="NADH:quinone oxidoreductase/Mrp antiporter transmembrane" evidence="11">
    <location>
        <begin position="131"/>
        <end position="372"/>
    </location>
</feature>
<dbReference type="GO" id="GO:0012505">
    <property type="term" value="C:endomembrane system"/>
    <property type="evidence" value="ECO:0007669"/>
    <property type="project" value="UniProtKB-SubCell"/>
</dbReference>
<keyword evidence="13" id="KW-1185">Reference proteome</keyword>
<evidence type="ECO:0000313" key="12">
    <source>
        <dbReference type="EMBL" id="OAI18873.1"/>
    </source>
</evidence>
<evidence type="ECO:0000256" key="10">
    <source>
        <dbReference type="SAM" id="Phobius"/>
    </source>
</evidence>
<keyword evidence="6 10" id="KW-0472">Membrane</keyword>
<dbReference type="InterPro" id="IPR010227">
    <property type="entry name" value="NADH_Q_OxRdtase_chainM/4"/>
</dbReference>
<dbReference type="GO" id="GO:0008137">
    <property type="term" value="F:NADH dehydrogenase (ubiquinone) activity"/>
    <property type="evidence" value="ECO:0007669"/>
    <property type="project" value="InterPro"/>
</dbReference>
<gene>
    <name evidence="12" type="ORF">A1355_05200</name>
</gene>
<feature type="transmembrane region" description="Helical" evidence="10">
    <location>
        <begin position="6"/>
        <end position="27"/>
    </location>
</feature>
<dbReference type="GO" id="GO:0016020">
    <property type="term" value="C:membrane"/>
    <property type="evidence" value="ECO:0007669"/>
    <property type="project" value="UniProtKB-SubCell"/>
</dbReference>
<evidence type="ECO:0000256" key="7">
    <source>
        <dbReference type="ARBA" id="ARBA00031584"/>
    </source>
</evidence>
<name>A0A177NNC3_9GAMM</name>
<dbReference type="STRING" id="702114.A1355_05200"/>
<comment type="similarity">
    <text evidence="2">Belongs to the complex I subunit 4 family.</text>
</comment>
<feature type="transmembrane region" description="Helical" evidence="10">
    <location>
        <begin position="34"/>
        <end position="54"/>
    </location>
</feature>
<organism evidence="12 13">
    <name type="scientific">Methylomonas koyamae</name>
    <dbReference type="NCBI Taxonomy" id="702114"/>
    <lineage>
        <taxon>Bacteria</taxon>
        <taxon>Pseudomonadati</taxon>
        <taxon>Pseudomonadota</taxon>
        <taxon>Gammaproteobacteria</taxon>
        <taxon>Methylococcales</taxon>
        <taxon>Methylococcaceae</taxon>
        <taxon>Methylomonas</taxon>
    </lineage>
</organism>
<feature type="transmembrane region" description="Helical" evidence="10">
    <location>
        <begin position="112"/>
        <end position="131"/>
    </location>
</feature>
<evidence type="ECO:0000256" key="9">
    <source>
        <dbReference type="RuleBase" id="RU000320"/>
    </source>
</evidence>
<evidence type="ECO:0000313" key="13">
    <source>
        <dbReference type="Proteomes" id="UP000077628"/>
    </source>
</evidence>
<sequence>MSNGFPLLSLCLFWPLLGALPLAVPVGRMSARRWALVVAGLELLFCLWAFAAFRPEDGDFQLVEDYPWIPGLNVRFLLGVDGISIGFLPMTALVTLAALLTGWNAVQRLNRFYLALLLALESVTIGVFTALDTVLFFLFWELTLPPLFFLIGLWGVGPHRRYAAMKYTLYMLFGGVPLLFAFILLATAGEPGALPVFGLPELLRSPLPASAQTVVFGLLLLGFAVKAPLLPFHTWLPTVAMEAPPQIAALLLGLKLGVYGIVRFAIPLAPAAASEYRWPLAIGGAVTLIYGALVALRQTNLRRLLAYAGVSHVGMVILGIASFNLSGLQGALMQLLNFASVAASLMLIAGMLQQRLGSNDALQLGGLAKPLP</sequence>
<dbReference type="PANTHER" id="PTHR43507:SF1">
    <property type="entry name" value="NADH-UBIQUINONE OXIDOREDUCTASE CHAIN 4"/>
    <property type="match status" value="1"/>
</dbReference>
<accession>A0A177NNC3</accession>
<feature type="transmembrane region" description="Helical" evidence="10">
    <location>
        <begin position="137"/>
        <end position="157"/>
    </location>
</feature>
<evidence type="ECO:0000256" key="1">
    <source>
        <dbReference type="ARBA" id="ARBA00004127"/>
    </source>
</evidence>
<feature type="transmembrane region" description="Helical" evidence="10">
    <location>
        <begin position="74"/>
        <end position="100"/>
    </location>
</feature>
<comment type="subcellular location">
    <subcellularLocation>
        <location evidence="1">Endomembrane system</location>
        <topology evidence="1">Multi-pass membrane protein</topology>
    </subcellularLocation>
    <subcellularLocation>
        <location evidence="9">Membrane</location>
        <topology evidence="9">Multi-pass membrane protein</topology>
    </subcellularLocation>
</comment>
<dbReference type="GO" id="GO:0042773">
    <property type="term" value="P:ATP synthesis coupled electron transport"/>
    <property type="evidence" value="ECO:0007669"/>
    <property type="project" value="InterPro"/>
</dbReference>
<feature type="transmembrane region" description="Helical" evidence="10">
    <location>
        <begin position="278"/>
        <end position="297"/>
    </location>
</feature>
<feature type="transmembrane region" description="Helical" evidence="10">
    <location>
        <begin position="247"/>
        <end position="266"/>
    </location>
</feature>
<proteinExistence type="inferred from homology"/>
<dbReference type="RefSeq" id="WP_064028424.1">
    <property type="nucleotide sequence ID" value="NZ_LUUK01000164.1"/>
</dbReference>
<keyword evidence="4 9" id="KW-0812">Transmembrane</keyword>
<dbReference type="InterPro" id="IPR003918">
    <property type="entry name" value="NADH_UbQ_OxRdtase"/>
</dbReference>
<dbReference type="AlphaFoldDB" id="A0A177NNC3"/>
<evidence type="ECO:0000256" key="4">
    <source>
        <dbReference type="ARBA" id="ARBA00022692"/>
    </source>
</evidence>
<evidence type="ECO:0000256" key="3">
    <source>
        <dbReference type="ARBA" id="ARBA00019906"/>
    </source>
</evidence>
<comment type="caution">
    <text evidence="12">The sequence shown here is derived from an EMBL/GenBank/DDBJ whole genome shotgun (WGS) entry which is preliminary data.</text>
</comment>
<dbReference type="Proteomes" id="UP000077628">
    <property type="component" value="Unassembled WGS sequence"/>
</dbReference>
<evidence type="ECO:0000256" key="2">
    <source>
        <dbReference type="ARBA" id="ARBA00009025"/>
    </source>
</evidence>
<dbReference type="GO" id="GO:0015990">
    <property type="term" value="P:electron transport coupled proton transport"/>
    <property type="evidence" value="ECO:0007669"/>
    <property type="project" value="TreeGrafter"/>
</dbReference>
<dbReference type="OrthoDB" id="9768329at2"/>
<feature type="non-terminal residue" evidence="12">
    <location>
        <position position="372"/>
    </location>
</feature>
<dbReference type="GO" id="GO:0048039">
    <property type="term" value="F:ubiquinone binding"/>
    <property type="evidence" value="ECO:0007669"/>
    <property type="project" value="TreeGrafter"/>
</dbReference>
<dbReference type="Pfam" id="PF00361">
    <property type="entry name" value="Proton_antipo_M"/>
    <property type="match status" value="1"/>
</dbReference>
<feature type="transmembrane region" description="Helical" evidence="10">
    <location>
        <begin position="209"/>
        <end position="227"/>
    </location>
</feature>
<dbReference type="GO" id="GO:0003954">
    <property type="term" value="F:NADH dehydrogenase activity"/>
    <property type="evidence" value="ECO:0007669"/>
    <property type="project" value="TreeGrafter"/>
</dbReference>
<keyword evidence="5 10" id="KW-1133">Transmembrane helix</keyword>
<evidence type="ECO:0000256" key="5">
    <source>
        <dbReference type="ARBA" id="ARBA00022989"/>
    </source>
</evidence>
<evidence type="ECO:0000259" key="11">
    <source>
        <dbReference type="Pfam" id="PF00361"/>
    </source>
</evidence>
<protein>
    <recommendedName>
        <fullName evidence="3">NADH-quinone oxidoreductase subunit M</fullName>
    </recommendedName>
    <alternativeName>
        <fullName evidence="7">NADH dehydrogenase I subunit M</fullName>
    </alternativeName>
    <alternativeName>
        <fullName evidence="8">NDH-1 subunit M</fullName>
    </alternativeName>
</protein>
<reference evidence="13" key="1">
    <citation type="submission" date="2016-03" db="EMBL/GenBank/DDBJ databases">
        <authorList>
            <person name="Heylen K."/>
            <person name="De Vos P."/>
            <person name="Vekeman B."/>
        </authorList>
    </citation>
    <scope>NUCLEOTIDE SEQUENCE [LARGE SCALE GENOMIC DNA]</scope>
    <source>
        <strain evidence="13">R-45383</strain>
    </source>
</reference>
<feature type="transmembrane region" description="Helical" evidence="10">
    <location>
        <begin position="304"/>
        <end position="325"/>
    </location>
</feature>
<dbReference type="NCBIfam" id="TIGR01972">
    <property type="entry name" value="NDH_I_M"/>
    <property type="match status" value="1"/>
</dbReference>
<evidence type="ECO:0000256" key="8">
    <source>
        <dbReference type="ARBA" id="ARBA00032798"/>
    </source>
</evidence>
<dbReference type="EMBL" id="LUUK01000164">
    <property type="protein sequence ID" value="OAI18873.1"/>
    <property type="molecule type" value="Genomic_DNA"/>
</dbReference>
<feature type="transmembrane region" description="Helical" evidence="10">
    <location>
        <begin position="169"/>
        <end position="189"/>
    </location>
</feature>
<evidence type="ECO:0000256" key="6">
    <source>
        <dbReference type="ARBA" id="ARBA00023136"/>
    </source>
</evidence>
<dbReference type="InterPro" id="IPR001750">
    <property type="entry name" value="ND/Mrp_TM"/>
</dbReference>